<gene>
    <name evidence="1" type="ORF">B0T21DRAFT_409429</name>
</gene>
<dbReference type="AlphaFoldDB" id="A0AA40BRG8"/>
<organism evidence="1 2">
    <name type="scientific">Apiosordaria backusii</name>
    <dbReference type="NCBI Taxonomy" id="314023"/>
    <lineage>
        <taxon>Eukaryota</taxon>
        <taxon>Fungi</taxon>
        <taxon>Dikarya</taxon>
        <taxon>Ascomycota</taxon>
        <taxon>Pezizomycotina</taxon>
        <taxon>Sordariomycetes</taxon>
        <taxon>Sordariomycetidae</taxon>
        <taxon>Sordariales</taxon>
        <taxon>Lasiosphaeriaceae</taxon>
        <taxon>Apiosordaria</taxon>
    </lineage>
</organism>
<accession>A0AA40BRG8</accession>
<keyword evidence="2" id="KW-1185">Reference proteome</keyword>
<reference evidence="1" key="1">
    <citation type="submission" date="2023-06" db="EMBL/GenBank/DDBJ databases">
        <title>Genome-scale phylogeny and comparative genomics of the fungal order Sordariales.</title>
        <authorList>
            <consortium name="Lawrence Berkeley National Laboratory"/>
            <person name="Hensen N."/>
            <person name="Bonometti L."/>
            <person name="Westerberg I."/>
            <person name="Brannstrom I.O."/>
            <person name="Guillou S."/>
            <person name="Cros-Aarteil S."/>
            <person name="Calhoun S."/>
            <person name="Haridas S."/>
            <person name="Kuo A."/>
            <person name="Mondo S."/>
            <person name="Pangilinan J."/>
            <person name="Riley R."/>
            <person name="Labutti K."/>
            <person name="Andreopoulos B."/>
            <person name="Lipzen A."/>
            <person name="Chen C."/>
            <person name="Yanf M."/>
            <person name="Daum C."/>
            <person name="Ng V."/>
            <person name="Clum A."/>
            <person name="Steindorff A."/>
            <person name="Ohm R."/>
            <person name="Martin F."/>
            <person name="Silar P."/>
            <person name="Natvig D."/>
            <person name="Lalanne C."/>
            <person name="Gautier V."/>
            <person name="Ament-Velasquez S.L."/>
            <person name="Kruys A."/>
            <person name="Hutchinson M.I."/>
            <person name="Powell A.J."/>
            <person name="Barry K."/>
            <person name="Miller A.N."/>
            <person name="Grigoriev I.V."/>
            <person name="Debuchy R."/>
            <person name="Gladieux P."/>
            <person name="Thoren M.H."/>
            <person name="Johannesson H."/>
        </authorList>
    </citation>
    <scope>NUCLEOTIDE SEQUENCE</scope>
    <source>
        <strain evidence="1">CBS 540.89</strain>
    </source>
</reference>
<dbReference type="EMBL" id="JAUKTV010000004">
    <property type="protein sequence ID" value="KAK0739045.1"/>
    <property type="molecule type" value="Genomic_DNA"/>
</dbReference>
<proteinExistence type="predicted"/>
<protein>
    <submittedName>
        <fullName evidence="1">Uncharacterized protein</fullName>
    </submittedName>
</protein>
<dbReference type="Proteomes" id="UP001172159">
    <property type="component" value="Unassembled WGS sequence"/>
</dbReference>
<evidence type="ECO:0000313" key="1">
    <source>
        <dbReference type="EMBL" id="KAK0739045.1"/>
    </source>
</evidence>
<sequence>MLRPASAKRQATCPLQNGKCSSKWVRLGPNVIDISRQQPIVDSDTDSDEGRAVILAAKEKPKFKLGQVVYIRPSGGSPRDGPYKIEKVISKVKFTLCDIGTNQTAKDGREFGVEELET</sequence>
<comment type="caution">
    <text evidence="1">The sequence shown here is derived from an EMBL/GenBank/DDBJ whole genome shotgun (WGS) entry which is preliminary data.</text>
</comment>
<name>A0AA40BRG8_9PEZI</name>
<evidence type="ECO:0000313" key="2">
    <source>
        <dbReference type="Proteomes" id="UP001172159"/>
    </source>
</evidence>